<evidence type="ECO:0000313" key="3">
    <source>
        <dbReference type="Proteomes" id="UP001605036"/>
    </source>
</evidence>
<organism evidence="2 3">
    <name type="scientific">Riccia fluitans</name>
    <dbReference type="NCBI Taxonomy" id="41844"/>
    <lineage>
        <taxon>Eukaryota</taxon>
        <taxon>Viridiplantae</taxon>
        <taxon>Streptophyta</taxon>
        <taxon>Embryophyta</taxon>
        <taxon>Marchantiophyta</taxon>
        <taxon>Marchantiopsida</taxon>
        <taxon>Marchantiidae</taxon>
        <taxon>Marchantiales</taxon>
        <taxon>Ricciaceae</taxon>
        <taxon>Riccia</taxon>
    </lineage>
</organism>
<protein>
    <submittedName>
        <fullName evidence="2">Uncharacterized protein</fullName>
    </submittedName>
</protein>
<proteinExistence type="predicted"/>
<comment type="caution">
    <text evidence="2">The sequence shown here is derived from an EMBL/GenBank/DDBJ whole genome shotgun (WGS) entry which is preliminary data.</text>
</comment>
<reference evidence="2 3" key="1">
    <citation type="submission" date="2024-09" db="EMBL/GenBank/DDBJ databases">
        <title>Chromosome-scale assembly of Riccia fluitans.</title>
        <authorList>
            <person name="Paukszto L."/>
            <person name="Sawicki J."/>
            <person name="Karawczyk K."/>
            <person name="Piernik-Szablinska J."/>
            <person name="Szczecinska M."/>
            <person name="Mazdziarz M."/>
        </authorList>
    </citation>
    <scope>NUCLEOTIDE SEQUENCE [LARGE SCALE GENOMIC DNA]</scope>
    <source>
        <strain evidence="2">Rf_01</strain>
        <tissue evidence="2">Aerial parts of the thallus</tissue>
    </source>
</reference>
<dbReference type="Proteomes" id="UP001605036">
    <property type="component" value="Unassembled WGS sequence"/>
</dbReference>
<accession>A0ABD1YAY9</accession>
<feature type="compositionally biased region" description="Polar residues" evidence="1">
    <location>
        <begin position="155"/>
        <end position="168"/>
    </location>
</feature>
<sequence>MLSQVPNSQALLNVQTNAVTNSGNQHYELNLAEGQFGLNPLHNRQLSATAPITDHVSMQPEAQLNGGETRWQQNSLRLPTTVGPSGPIFSGTEGPLQFGNPSTSNADAHWTGPPQGEVGPLHTYPLQIIGSPIDAAQTASPTPILAPTFHPGTFRLTQPQPLNPSHQAGTEKDTLPNKRRVHFASPNSRSPTGGSQGTTSTSGMAHS</sequence>
<name>A0ABD1YAY9_9MARC</name>
<gene>
    <name evidence="2" type="ORF">R1flu_008113</name>
</gene>
<evidence type="ECO:0000313" key="2">
    <source>
        <dbReference type="EMBL" id="KAL2623868.1"/>
    </source>
</evidence>
<dbReference type="EMBL" id="JBHFFA010000005">
    <property type="protein sequence ID" value="KAL2623868.1"/>
    <property type="molecule type" value="Genomic_DNA"/>
</dbReference>
<feature type="region of interest" description="Disordered" evidence="1">
    <location>
        <begin position="151"/>
        <end position="207"/>
    </location>
</feature>
<evidence type="ECO:0000256" key="1">
    <source>
        <dbReference type="SAM" id="MobiDB-lite"/>
    </source>
</evidence>
<dbReference type="AlphaFoldDB" id="A0ABD1YAY9"/>
<keyword evidence="3" id="KW-1185">Reference proteome</keyword>
<feature type="compositionally biased region" description="Low complexity" evidence="1">
    <location>
        <begin position="190"/>
        <end position="207"/>
    </location>
</feature>